<reference evidence="2 3" key="1">
    <citation type="submission" date="2015-01" db="EMBL/GenBank/DDBJ databases">
        <title>Evolution of Trichinella species and genotypes.</title>
        <authorList>
            <person name="Korhonen P.K."/>
            <person name="Edoardo P."/>
            <person name="Giuseppe L.R."/>
            <person name="Gasser R.B."/>
        </authorList>
    </citation>
    <scope>NUCLEOTIDE SEQUENCE [LARGE SCALE GENOMIC DNA]</scope>
    <source>
        <strain evidence="2">ISS37</strain>
    </source>
</reference>
<keyword evidence="1" id="KW-1133">Transmembrane helix</keyword>
<keyword evidence="3" id="KW-1185">Reference proteome</keyword>
<keyword evidence="1" id="KW-0472">Membrane</keyword>
<gene>
    <name evidence="2" type="ORF">T07_4382</name>
</gene>
<evidence type="ECO:0000313" key="2">
    <source>
        <dbReference type="EMBL" id="KRX26445.1"/>
    </source>
</evidence>
<sequence>MTDDTSEISLHVSYFGDFVFLYDQLVLLTMTMTLFAPLASQPLWSVLPPGVPVAFTINPTLLAILYTFCNFEIVYQIEIMLLWLNFLPTTATSVLLLLPLLLDKTNSVLLADFYPLARLNDNQGGELVSHILDKIHFFHYELEKLNIYLTKSHNFDVGRFGWLIIIRIKKNQDERKTSCSSRVD</sequence>
<feature type="transmembrane region" description="Helical" evidence="1">
    <location>
        <begin position="81"/>
        <end position="102"/>
    </location>
</feature>
<feature type="transmembrane region" description="Helical" evidence="1">
    <location>
        <begin position="51"/>
        <end position="69"/>
    </location>
</feature>
<evidence type="ECO:0000256" key="1">
    <source>
        <dbReference type="SAM" id="Phobius"/>
    </source>
</evidence>
<accession>A0A0V0SI70</accession>
<dbReference type="Proteomes" id="UP000054630">
    <property type="component" value="Unassembled WGS sequence"/>
</dbReference>
<name>A0A0V0SI70_9BILA</name>
<evidence type="ECO:0000313" key="3">
    <source>
        <dbReference type="Proteomes" id="UP000054630"/>
    </source>
</evidence>
<proteinExistence type="predicted"/>
<dbReference type="AlphaFoldDB" id="A0A0V0SI70"/>
<organism evidence="2 3">
    <name type="scientific">Trichinella nelsoni</name>
    <dbReference type="NCBI Taxonomy" id="6336"/>
    <lineage>
        <taxon>Eukaryota</taxon>
        <taxon>Metazoa</taxon>
        <taxon>Ecdysozoa</taxon>
        <taxon>Nematoda</taxon>
        <taxon>Enoplea</taxon>
        <taxon>Dorylaimia</taxon>
        <taxon>Trichinellida</taxon>
        <taxon>Trichinellidae</taxon>
        <taxon>Trichinella</taxon>
    </lineage>
</organism>
<feature type="transmembrane region" description="Helical" evidence="1">
    <location>
        <begin position="20"/>
        <end position="39"/>
    </location>
</feature>
<dbReference type="EMBL" id="JYDL01000007">
    <property type="protein sequence ID" value="KRX26445.1"/>
    <property type="molecule type" value="Genomic_DNA"/>
</dbReference>
<keyword evidence="1" id="KW-0812">Transmembrane</keyword>
<comment type="caution">
    <text evidence="2">The sequence shown here is derived from an EMBL/GenBank/DDBJ whole genome shotgun (WGS) entry which is preliminary data.</text>
</comment>
<protein>
    <submittedName>
        <fullName evidence="2">Uncharacterized protein</fullName>
    </submittedName>
</protein>